<dbReference type="Proteomes" id="UP000308600">
    <property type="component" value="Unassembled WGS sequence"/>
</dbReference>
<dbReference type="EMBL" id="ML208420">
    <property type="protein sequence ID" value="TFK65963.1"/>
    <property type="molecule type" value="Genomic_DNA"/>
</dbReference>
<accession>A0ACD3AJC5</accession>
<evidence type="ECO:0000313" key="2">
    <source>
        <dbReference type="Proteomes" id="UP000308600"/>
    </source>
</evidence>
<gene>
    <name evidence="1" type="ORF">BDN72DRAFT_173437</name>
</gene>
<organism evidence="1 2">
    <name type="scientific">Pluteus cervinus</name>
    <dbReference type="NCBI Taxonomy" id="181527"/>
    <lineage>
        <taxon>Eukaryota</taxon>
        <taxon>Fungi</taxon>
        <taxon>Dikarya</taxon>
        <taxon>Basidiomycota</taxon>
        <taxon>Agaricomycotina</taxon>
        <taxon>Agaricomycetes</taxon>
        <taxon>Agaricomycetidae</taxon>
        <taxon>Agaricales</taxon>
        <taxon>Pluteineae</taxon>
        <taxon>Pluteaceae</taxon>
        <taxon>Pluteus</taxon>
    </lineage>
</organism>
<protein>
    <submittedName>
        <fullName evidence="1">Glycosyltransferase family 15 protein</fullName>
    </submittedName>
</protein>
<evidence type="ECO:0000313" key="1">
    <source>
        <dbReference type="EMBL" id="TFK65963.1"/>
    </source>
</evidence>
<sequence>MHQLETRFNHQFGYPYVFLNDVPFSDEFKSRISSATNSSVEFGVIPHDDWNQPSWINEEKAAKARASLKHGNVKYGDSVPYRNMCRFNSGFFYRHELLQKYRWYWRVEPGVQFHCNIPVDPFLFMEENDKMFSFTITALEIRPTIVTLWWHVKQFMQQHPEFIAQDNAIRFISPDNGISYNYCHFWSNFEIADMNFWRGPAYTAFFDYLDKAGGFYYERWGDAPIHSIAVSLFARKDQIHFFNDIGYQHDDWMHCPSSEEVYKANECSCDPSRSFDYQPGSCTSEWDRVFD</sequence>
<keyword evidence="2" id="KW-1185">Reference proteome</keyword>
<reference evidence="1 2" key="1">
    <citation type="journal article" date="2019" name="Nat. Ecol. Evol.">
        <title>Megaphylogeny resolves global patterns of mushroom evolution.</title>
        <authorList>
            <person name="Varga T."/>
            <person name="Krizsan K."/>
            <person name="Foldi C."/>
            <person name="Dima B."/>
            <person name="Sanchez-Garcia M."/>
            <person name="Sanchez-Ramirez S."/>
            <person name="Szollosi G.J."/>
            <person name="Szarkandi J.G."/>
            <person name="Papp V."/>
            <person name="Albert L."/>
            <person name="Andreopoulos W."/>
            <person name="Angelini C."/>
            <person name="Antonin V."/>
            <person name="Barry K.W."/>
            <person name="Bougher N.L."/>
            <person name="Buchanan P."/>
            <person name="Buyck B."/>
            <person name="Bense V."/>
            <person name="Catcheside P."/>
            <person name="Chovatia M."/>
            <person name="Cooper J."/>
            <person name="Damon W."/>
            <person name="Desjardin D."/>
            <person name="Finy P."/>
            <person name="Geml J."/>
            <person name="Haridas S."/>
            <person name="Hughes K."/>
            <person name="Justo A."/>
            <person name="Karasinski D."/>
            <person name="Kautmanova I."/>
            <person name="Kiss B."/>
            <person name="Kocsube S."/>
            <person name="Kotiranta H."/>
            <person name="LaButti K.M."/>
            <person name="Lechner B.E."/>
            <person name="Liimatainen K."/>
            <person name="Lipzen A."/>
            <person name="Lukacs Z."/>
            <person name="Mihaltcheva S."/>
            <person name="Morgado L.N."/>
            <person name="Niskanen T."/>
            <person name="Noordeloos M.E."/>
            <person name="Ohm R.A."/>
            <person name="Ortiz-Santana B."/>
            <person name="Ovrebo C."/>
            <person name="Racz N."/>
            <person name="Riley R."/>
            <person name="Savchenko A."/>
            <person name="Shiryaev A."/>
            <person name="Soop K."/>
            <person name="Spirin V."/>
            <person name="Szebenyi C."/>
            <person name="Tomsovsky M."/>
            <person name="Tulloss R.E."/>
            <person name="Uehling J."/>
            <person name="Grigoriev I.V."/>
            <person name="Vagvolgyi C."/>
            <person name="Papp T."/>
            <person name="Martin F.M."/>
            <person name="Miettinen O."/>
            <person name="Hibbett D.S."/>
            <person name="Nagy L.G."/>
        </authorList>
    </citation>
    <scope>NUCLEOTIDE SEQUENCE [LARGE SCALE GENOMIC DNA]</scope>
    <source>
        <strain evidence="1 2">NL-1719</strain>
    </source>
</reference>
<proteinExistence type="predicted"/>
<name>A0ACD3AJC5_9AGAR</name>